<evidence type="ECO:0000256" key="5">
    <source>
        <dbReference type="ARBA" id="ARBA00022692"/>
    </source>
</evidence>
<evidence type="ECO:0000256" key="2">
    <source>
        <dbReference type="ARBA" id="ARBA00022475"/>
    </source>
</evidence>
<comment type="caution">
    <text evidence="10">The sequence shown here is derived from an EMBL/GenBank/DDBJ whole genome shotgun (WGS) entry which is preliminary data.</text>
</comment>
<evidence type="ECO:0000313" key="10">
    <source>
        <dbReference type="EMBL" id="RKR81641.1"/>
    </source>
</evidence>
<dbReference type="Proteomes" id="UP000268007">
    <property type="component" value="Unassembled WGS sequence"/>
</dbReference>
<dbReference type="OrthoDB" id="9813729at2"/>
<evidence type="ECO:0000256" key="4">
    <source>
        <dbReference type="ARBA" id="ARBA00022679"/>
    </source>
</evidence>
<feature type="transmembrane region" description="Helical" evidence="8">
    <location>
        <begin position="289"/>
        <end position="307"/>
    </location>
</feature>
<evidence type="ECO:0000256" key="6">
    <source>
        <dbReference type="ARBA" id="ARBA00022989"/>
    </source>
</evidence>
<keyword evidence="11" id="KW-1185">Reference proteome</keyword>
<dbReference type="GO" id="GO:0016763">
    <property type="term" value="F:pentosyltransferase activity"/>
    <property type="evidence" value="ECO:0007669"/>
    <property type="project" value="TreeGrafter"/>
</dbReference>
<evidence type="ECO:0000256" key="3">
    <source>
        <dbReference type="ARBA" id="ARBA00022676"/>
    </source>
</evidence>
<dbReference type="GO" id="GO:0009103">
    <property type="term" value="P:lipopolysaccharide biosynthetic process"/>
    <property type="evidence" value="ECO:0007669"/>
    <property type="project" value="UniProtKB-ARBA"/>
</dbReference>
<feature type="transmembrane region" description="Helical" evidence="8">
    <location>
        <begin position="14"/>
        <end position="32"/>
    </location>
</feature>
<feature type="transmembrane region" description="Helical" evidence="8">
    <location>
        <begin position="262"/>
        <end position="283"/>
    </location>
</feature>
<feature type="transmembrane region" description="Helical" evidence="8">
    <location>
        <begin position="232"/>
        <end position="255"/>
    </location>
</feature>
<keyword evidence="6 8" id="KW-1133">Transmembrane helix</keyword>
<feature type="transmembrane region" description="Helical" evidence="8">
    <location>
        <begin position="187"/>
        <end position="207"/>
    </location>
</feature>
<dbReference type="InterPro" id="IPR038731">
    <property type="entry name" value="RgtA/B/C-like"/>
</dbReference>
<protein>
    <submittedName>
        <fullName evidence="10">Dolichyl-phosphate-mannose-protein mannosyltransferase</fullName>
    </submittedName>
</protein>
<sequence>MQETKTISPSNKPIWYFLLFWTAFNLIQSYTLEVHGDEAYYWMYSRFLDWGYFDHPPMVAVFIKIGDSLIHNELGLRLLTVLTNSASLYVIWLILKRYAVDAKWFILVAASLFIFHMYGFTTTPDSPLLFFTVLFYYFYQKYIEKDTWLLALILALIVACLLYSKYHGVLLIGFTVCANVKLLTRKTFWLIAVLAAVLYIPHVLWQISHNYPSLKYHLVDRSAEQYSAEFTYLYPLGQLVMAGPLVGWFLFYAAFKVKIKDVFMRTLVVNCIGTFLFFMATTLKGEVQMHWTLIAFVPLMMLVLISFKQLVVPQKWFYRLSIINIALILFIRVALVFQFPFVMQVGQFKSYFGFRNWTQQVHGIIGNNYLIIRDGFQDPSKYNYYSNSAKAISYDSRYYRKTQYDSWPIEDSMQHKRAYYMQDAWEPGFTTDSVVDEYNLKWYTLWVNDVRTYQKVNIDVPVKTMKLKPGQQTDIRININNPYTHNLDFSNDKQLHQVYLEACFFQLGNIKGTQLAGADFNTITISQLHERNYVFHLTAPLVKGKYDLLFSIRTTPFAGSRNSPVISLVVE</sequence>
<evidence type="ECO:0000256" key="1">
    <source>
        <dbReference type="ARBA" id="ARBA00004651"/>
    </source>
</evidence>
<feature type="transmembrane region" description="Helical" evidence="8">
    <location>
        <begin position="147"/>
        <end position="166"/>
    </location>
</feature>
<dbReference type="AlphaFoldDB" id="A0A495IZ32"/>
<evidence type="ECO:0000313" key="11">
    <source>
        <dbReference type="Proteomes" id="UP000268007"/>
    </source>
</evidence>
<reference evidence="10 11" key="1">
    <citation type="submission" date="2018-10" db="EMBL/GenBank/DDBJ databases">
        <title>Genomic Encyclopedia of Archaeal and Bacterial Type Strains, Phase II (KMG-II): from individual species to whole genera.</title>
        <authorList>
            <person name="Goeker M."/>
        </authorList>
    </citation>
    <scope>NUCLEOTIDE SEQUENCE [LARGE SCALE GENOMIC DNA]</scope>
    <source>
        <strain evidence="10 11">DSM 18602</strain>
    </source>
</reference>
<organism evidence="10 11">
    <name type="scientific">Mucilaginibacter gracilis</name>
    <dbReference type="NCBI Taxonomy" id="423350"/>
    <lineage>
        <taxon>Bacteria</taxon>
        <taxon>Pseudomonadati</taxon>
        <taxon>Bacteroidota</taxon>
        <taxon>Sphingobacteriia</taxon>
        <taxon>Sphingobacteriales</taxon>
        <taxon>Sphingobacteriaceae</taxon>
        <taxon>Mucilaginibacter</taxon>
    </lineage>
</organism>
<feature type="domain" description="Glycosyltransferase RgtA/B/C/D-like" evidence="9">
    <location>
        <begin position="54"/>
        <end position="205"/>
    </location>
</feature>
<evidence type="ECO:0000256" key="8">
    <source>
        <dbReference type="SAM" id="Phobius"/>
    </source>
</evidence>
<feature type="transmembrane region" description="Helical" evidence="8">
    <location>
        <begin position="316"/>
        <end position="341"/>
    </location>
</feature>
<gene>
    <name evidence="10" type="ORF">BDD43_1791</name>
</gene>
<keyword evidence="3 10" id="KW-0328">Glycosyltransferase</keyword>
<feature type="transmembrane region" description="Helical" evidence="8">
    <location>
        <begin position="74"/>
        <end position="95"/>
    </location>
</feature>
<keyword evidence="5 8" id="KW-0812">Transmembrane</keyword>
<dbReference type="Pfam" id="PF13231">
    <property type="entry name" value="PMT_2"/>
    <property type="match status" value="1"/>
</dbReference>
<dbReference type="PANTHER" id="PTHR33908">
    <property type="entry name" value="MANNOSYLTRANSFERASE YKCB-RELATED"/>
    <property type="match status" value="1"/>
</dbReference>
<keyword evidence="2" id="KW-1003">Cell membrane</keyword>
<dbReference type="RefSeq" id="WP_121197324.1">
    <property type="nucleotide sequence ID" value="NZ_RBKU01000001.1"/>
</dbReference>
<evidence type="ECO:0000259" key="9">
    <source>
        <dbReference type="Pfam" id="PF13231"/>
    </source>
</evidence>
<keyword evidence="7 8" id="KW-0472">Membrane</keyword>
<dbReference type="EMBL" id="RBKU01000001">
    <property type="protein sequence ID" value="RKR81641.1"/>
    <property type="molecule type" value="Genomic_DNA"/>
</dbReference>
<evidence type="ECO:0000256" key="7">
    <source>
        <dbReference type="ARBA" id="ARBA00023136"/>
    </source>
</evidence>
<dbReference type="InterPro" id="IPR050297">
    <property type="entry name" value="LipidA_mod_glycosyltrf_83"/>
</dbReference>
<feature type="transmembrane region" description="Helical" evidence="8">
    <location>
        <begin position="102"/>
        <end position="120"/>
    </location>
</feature>
<proteinExistence type="predicted"/>
<dbReference type="GO" id="GO:0005886">
    <property type="term" value="C:plasma membrane"/>
    <property type="evidence" value="ECO:0007669"/>
    <property type="project" value="UniProtKB-SubCell"/>
</dbReference>
<dbReference type="PANTHER" id="PTHR33908:SF11">
    <property type="entry name" value="MEMBRANE PROTEIN"/>
    <property type="match status" value="1"/>
</dbReference>
<name>A0A495IZ32_9SPHI</name>
<keyword evidence="4 10" id="KW-0808">Transferase</keyword>
<comment type="subcellular location">
    <subcellularLocation>
        <location evidence="1">Cell membrane</location>
        <topology evidence="1">Multi-pass membrane protein</topology>
    </subcellularLocation>
</comment>
<accession>A0A495IZ32</accession>